<feature type="signal peptide" evidence="1">
    <location>
        <begin position="1"/>
        <end position="22"/>
    </location>
</feature>
<feature type="chain" id="PRO_5023941619" description="Beta-lactamase-inhibitor-like PepSY-like domain-containing protein" evidence="1">
    <location>
        <begin position="23"/>
        <end position="171"/>
    </location>
</feature>
<dbReference type="EMBL" id="VYQF01000015">
    <property type="protein sequence ID" value="KAA9034453.1"/>
    <property type="molecule type" value="Genomic_DNA"/>
</dbReference>
<dbReference type="Proteomes" id="UP000326903">
    <property type="component" value="Unassembled WGS sequence"/>
</dbReference>
<evidence type="ECO:0000256" key="1">
    <source>
        <dbReference type="SAM" id="SignalP"/>
    </source>
</evidence>
<organism evidence="2 3">
    <name type="scientific">Ginsengibacter hankyongi</name>
    <dbReference type="NCBI Taxonomy" id="2607284"/>
    <lineage>
        <taxon>Bacteria</taxon>
        <taxon>Pseudomonadati</taxon>
        <taxon>Bacteroidota</taxon>
        <taxon>Chitinophagia</taxon>
        <taxon>Chitinophagales</taxon>
        <taxon>Chitinophagaceae</taxon>
        <taxon>Ginsengibacter</taxon>
    </lineage>
</organism>
<protein>
    <recommendedName>
        <fullName evidence="4">Beta-lactamase-inhibitor-like PepSY-like domain-containing protein</fullName>
    </recommendedName>
</protein>
<reference evidence="2 3" key="1">
    <citation type="submission" date="2019-09" db="EMBL/GenBank/DDBJ databases">
        <title>Draft genome sequence of Ginsengibacter sp. BR5-29.</title>
        <authorList>
            <person name="Im W.-T."/>
        </authorList>
    </citation>
    <scope>NUCLEOTIDE SEQUENCE [LARGE SCALE GENOMIC DNA]</scope>
    <source>
        <strain evidence="2 3">BR5-29</strain>
    </source>
</reference>
<keyword evidence="3" id="KW-1185">Reference proteome</keyword>
<keyword evidence="1" id="KW-0732">Signal</keyword>
<comment type="caution">
    <text evidence="2">The sequence shown here is derived from an EMBL/GenBank/DDBJ whole genome shotgun (WGS) entry which is preliminary data.</text>
</comment>
<dbReference type="Gene3D" id="3.10.450.360">
    <property type="match status" value="1"/>
</dbReference>
<accession>A0A5J5IC12</accession>
<dbReference type="RefSeq" id="WP_150417166.1">
    <property type="nucleotide sequence ID" value="NZ_VYQF01000015.1"/>
</dbReference>
<name>A0A5J5IC12_9BACT</name>
<gene>
    <name evidence="2" type="ORF">FW778_22500</name>
</gene>
<evidence type="ECO:0000313" key="3">
    <source>
        <dbReference type="Proteomes" id="UP000326903"/>
    </source>
</evidence>
<evidence type="ECO:0008006" key="4">
    <source>
        <dbReference type="Google" id="ProtNLM"/>
    </source>
</evidence>
<sequence>MKQLLSSIVILALFATAKNAQGQTENTLAFNDLRMVTLSNSSTSKINKTSVNLKALKDFSKSFHEVSDEKWFKVPGGVIANFLSKGIDFRIKYDENGKRLYKLLTYAEDNLPSDVRSLIRSHYYHYEIEFCNEYQLSNSTVYVVKMDDDKSIKTVKIADGEIEVIADSKRN</sequence>
<evidence type="ECO:0000313" key="2">
    <source>
        <dbReference type="EMBL" id="KAA9034453.1"/>
    </source>
</evidence>
<dbReference type="AlphaFoldDB" id="A0A5J5IC12"/>
<proteinExistence type="predicted"/>